<dbReference type="PANTHER" id="PTHR43383:SF2">
    <property type="entry name" value="AMIDOHYDROLASE 2 FAMILY PROTEIN"/>
    <property type="match status" value="1"/>
</dbReference>
<dbReference type="EMBL" id="QJKJ01003638">
    <property type="protein sequence ID" value="RDX97503.1"/>
    <property type="molecule type" value="Genomic_DNA"/>
</dbReference>
<feature type="non-terminal residue" evidence="2">
    <location>
        <position position="1"/>
    </location>
</feature>
<comment type="caution">
    <text evidence="2">The sequence shown here is derived from an EMBL/GenBank/DDBJ whole genome shotgun (WGS) entry which is preliminary data.</text>
</comment>
<reference evidence="2" key="1">
    <citation type="submission" date="2018-05" db="EMBL/GenBank/DDBJ databases">
        <title>Draft genome of Mucuna pruriens seed.</title>
        <authorList>
            <person name="Nnadi N.E."/>
            <person name="Vos R."/>
            <person name="Hasami M.H."/>
            <person name="Devisetty U.K."/>
            <person name="Aguiy J.C."/>
        </authorList>
    </citation>
    <scope>NUCLEOTIDE SEQUENCE [LARGE SCALE GENOMIC DNA]</scope>
    <source>
        <strain evidence="2">JCA_2017</strain>
    </source>
</reference>
<proteinExistence type="predicted"/>
<dbReference type="STRING" id="157652.A0A371H4C6"/>
<feature type="domain" description="Reverse transcriptase Ty1/copia-type" evidence="1">
    <location>
        <begin position="38"/>
        <end position="161"/>
    </location>
</feature>
<dbReference type="SUPFAM" id="SSF56672">
    <property type="entry name" value="DNA/RNA polymerases"/>
    <property type="match status" value="1"/>
</dbReference>
<evidence type="ECO:0000259" key="1">
    <source>
        <dbReference type="Pfam" id="PF07727"/>
    </source>
</evidence>
<dbReference type="OrthoDB" id="1917367at2759"/>
<dbReference type="AlphaFoldDB" id="A0A371H4C6"/>
<organism evidence="2 3">
    <name type="scientific">Mucuna pruriens</name>
    <name type="common">Velvet bean</name>
    <name type="synonym">Dolichos pruriens</name>
    <dbReference type="NCBI Taxonomy" id="157652"/>
    <lineage>
        <taxon>Eukaryota</taxon>
        <taxon>Viridiplantae</taxon>
        <taxon>Streptophyta</taxon>
        <taxon>Embryophyta</taxon>
        <taxon>Tracheophyta</taxon>
        <taxon>Spermatophyta</taxon>
        <taxon>Magnoliopsida</taxon>
        <taxon>eudicotyledons</taxon>
        <taxon>Gunneridae</taxon>
        <taxon>Pentapetalae</taxon>
        <taxon>rosids</taxon>
        <taxon>fabids</taxon>
        <taxon>Fabales</taxon>
        <taxon>Fabaceae</taxon>
        <taxon>Papilionoideae</taxon>
        <taxon>50 kb inversion clade</taxon>
        <taxon>NPAAA clade</taxon>
        <taxon>indigoferoid/millettioid clade</taxon>
        <taxon>Phaseoleae</taxon>
        <taxon>Mucuna</taxon>
    </lineage>
</organism>
<name>A0A371H4C6_MUCPR</name>
<dbReference type="InterPro" id="IPR013103">
    <property type="entry name" value="RVT_2"/>
</dbReference>
<evidence type="ECO:0000313" key="2">
    <source>
        <dbReference type="EMBL" id="RDX97503.1"/>
    </source>
</evidence>
<gene>
    <name evidence="2" type="primary">GIP</name>
    <name evidence="2" type="ORF">CR513_19722</name>
</gene>
<evidence type="ECO:0000313" key="3">
    <source>
        <dbReference type="Proteomes" id="UP000257109"/>
    </source>
</evidence>
<keyword evidence="3" id="KW-1185">Reference proteome</keyword>
<protein>
    <submittedName>
        <fullName evidence="2">Copia protein</fullName>
    </submittedName>
</protein>
<sequence>MGLLKEKIDITLRTVQEALGDPNWKLAVKEETNALRKNNTWCIDDLHQDKKTVGCKWVFIVKCKVRSVERYKTRLEAKGFTQTHGIDYQETFAPVAKINSIRILLSLTDNFYWPLHQFDVKNAFLNGDLHKEVYMELPPGFEDSLGRGKVCRLRKSLYGLKA</sequence>
<dbReference type="Proteomes" id="UP000257109">
    <property type="component" value="Unassembled WGS sequence"/>
</dbReference>
<accession>A0A371H4C6</accession>
<dbReference type="Pfam" id="PF07727">
    <property type="entry name" value="RVT_2"/>
    <property type="match status" value="1"/>
</dbReference>
<dbReference type="InterPro" id="IPR043502">
    <property type="entry name" value="DNA/RNA_pol_sf"/>
</dbReference>
<dbReference type="PANTHER" id="PTHR43383">
    <property type="entry name" value="NODULIN 6"/>
    <property type="match status" value="1"/>
</dbReference>